<name>A0A2W5YYG0_9BACT</name>
<dbReference type="Gene3D" id="1.20.1260.10">
    <property type="match status" value="1"/>
</dbReference>
<sequence length="135" mass="14256">MPAKKYDIGTQLREAFAREAESVVRCLFYARRADVEGRADIAAVLRSIADGEISQAFGHLEFLEETGDPLAGGGDAAGDLAAVIEVEGRAVERYTELAAGARAAGMSDAAGWFDSLVDAESVHLGVLRRAAAMDL</sequence>
<evidence type="ECO:0000313" key="2">
    <source>
        <dbReference type="EMBL" id="MBJ7594323.1"/>
    </source>
</evidence>
<proteinExistence type="predicted"/>
<dbReference type="InterPro" id="IPR012347">
    <property type="entry name" value="Ferritin-like"/>
</dbReference>
<organism evidence="3 4">
    <name type="scientific">Candidatus Aeolococcus gillhamiae</name>
    <dbReference type="NCBI Taxonomy" id="3127015"/>
    <lineage>
        <taxon>Bacteria</taxon>
        <taxon>Bacillati</taxon>
        <taxon>Candidatus Dormiibacterota</taxon>
        <taxon>Candidatus Dormibacteria</taxon>
        <taxon>Candidatus Aeolococcales</taxon>
        <taxon>Candidatus Aeolococcaceae</taxon>
        <taxon>Candidatus Aeolococcus</taxon>
    </lineage>
</organism>
<dbReference type="RefSeq" id="WP_337310415.1">
    <property type="nucleotide sequence ID" value="NZ_JAEKNS010000063.1"/>
</dbReference>
<feature type="domain" description="Ferritin-like diiron" evidence="1">
    <location>
        <begin position="2"/>
        <end position="135"/>
    </location>
</feature>
<dbReference type="EMBL" id="JAEKNS010000063">
    <property type="protein sequence ID" value="MBJ7594323.1"/>
    <property type="molecule type" value="Genomic_DNA"/>
</dbReference>
<reference evidence="2 5" key="3">
    <citation type="submission" date="2020-10" db="EMBL/GenBank/DDBJ databases">
        <title>Ca. Dormibacterota MAGs.</title>
        <authorList>
            <person name="Montgomery K."/>
        </authorList>
    </citation>
    <scope>NUCLEOTIDE SEQUENCE [LARGE SCALE GENOMIC DNA]</scope>
    <source>
        <strain evidence="2">SC8812_S17_18</strain>
    </source>
</reference>
<evidence type="ECO:0000259" key="1">
    <source>
        <dbReference type="PROSITE" id="PS50905"/>
    </source>
</evidence>
<dbReference type="Proteomes" id="UP000248724">
    <property type="component" value="Unassembled WGS sequence"/>
</dbReference>
<comment type="caution">
    <text evidence="3">The sequence shown here is derived from an EMBL/GenBank/DDBJ whole genome shotgun (WGS) entry which is preliminary data.</text>
</comment>
<dbReference type="InterPro" id="IPR009040">
    <property type="entry name" value="Ferritin-like_diiron"/>
</dbReference>
<reference evidence="3 4" key="1">
    <citation type="journal article" date="2017" name="Nature">
        <title>Atmospheric trace gases support primary production in Antarctic desert surface soil.</title>
        <authorList>
            <person name="Ji M."/>
            <person name="Greening C."/>
            <person name="Vanwonterghem I."/>
            <person name="Carere C.R."/>
            <person name="Bay S.K."/>
            <person name="Steen J.A."/>
            <person name="Montgomery K."/>
            <person name="Lines T."/>
            <person name="Beardall J."/>
            <person name="van Dorst J."/>
            <person name="Snape I."/>
            <person name="Stott M.B."/>
            <person name="Hugenholtz P."/>
            <person name="Ferrari B.C."/>
        </authorList>
    </citation>
    <scope>NUCLEOTIDE SEQUENCE [LARGE SCALE GENOMIC DNA]</scope>
    <source>
        <strain evidence="3">RRmetagenome_bin12</strain>
    </source>
</reference>
<dbReference type="Proteomes" id="UP000606991">
    <property type="component" value="Unassembled WGS sequence"/>
</dbReference>
<evidence type="ECO:0000313" key="5">
    <source>
        <dbReference type="Proteomes" id="UP000606991"/>
    </source>
</evidence>
<accession>A0A934K2C7</accession>
<dbReference type="PROSITE" id="PS50905">
    <property type="entry name" value="FERRITIN_LIKE"/>
    <property type="match status" value="1"/>
</dbReference>
<dbReference type="AlphaFoldDB" id="A0A2W5YYG0"/>
<gene>
    <name evidence="3" type="ORF">DLM65_14295</name>
    <name evidence="2" type="ORF">JF886_05565</name>
</gene>
<reference evidence="3" key="2">
    <citation type="submission" date="2018-05" db="EMBL/GenBank/DDBJ databases">
        <authorList>
            <person name="Ferrari B."/>
        </authorList>
    </citation>
    <scope>NUCLEOTIDE SEQUENCE</scope>
    <source>
        <strain evidence="3">RRmetagenome_bin12</strain>
    </source>
</reference>
<evidence type="ECO:0000313" key="3">
    <source>
        <dbReference type="EMBL" id="PZR78003.1"/>
    </source>
</evidence>
<dbReference type="InterPro" id="IPR009078">
    <property type="entry name" value="Ferritin-like_SF"/>
</dbReference>
<protein>
    <submittedName>
        <fullName evidence="3">Rubrerythrin</fullName>
    </submittedName>
</protein>
<accession>A0A2W5YYG0</accession>
<dbReference type="SUPFAM" id="SSF47240">
    <property type="entry name" value="Ferritin-like"/>
    <property type="match status" value="1"/>
</dbReference>
<evidence type="ECO:0000313" key="4">
    <source>
        <dbReference type="Proteomes" id="UP000248724"/>
    </source>
</evidence>
<dbReference type="EMBL" id="QHBU01000274">
    <property type="protein sequence ID" value="PZR78003.1"/>
    <property type="molecule type" value="Genomic_DNA"/>
</dbReference>